<sequence>MPGMRSRRWSDSRQLCPEVCMAAAMAIQGGQPRRLWCTRRGPAHRLGRRTAARCGHGAVEQHDNSDQASTEVCPPPPYLGLGLGLGNFGEKLRICMI</sequence>
<feature type="region of interest" description="Disordered" evidence="1">
    <location>
        <begin position="48"/>
        <end position="71"/>
    </location>
</feature>
<dbReference type="EMBL" id="GBRH01209617">
    <property type="protein sequence ID" value="JAD88278.1"/>
    <property type="molecule type" value="Transcribed_RNA"/>
</dbReference>
<evidence type="ECO:0000256" key="1">
    <source>
        <dbReference type="SAM" id="MobiDB-lite"/>
    </source>
</evidence>
<name>A0A0A9DNK7_ARUDO</name>
<protein>
    <submittedName>
        <fullName evidence="2">Uncharacterized protein</fullName>
    </submittedName>
</protein>
<accession>A0A0A9DNK7</accession>
<reference evidence="2" key="2">
    <citation type="journal article" date="2015" name="Data Brief">
        <title>Shoot transcriptome of the giant reed, Arundo donax.</title>
        <authorList>
            <person name="Barrero R.A."/>
            <person name="Guerrero F.D."/>
            <person name="Moolhuijzen P."/>
            <person name="Goolsby J.A."/>
            <person name="Tidwell J."/>
            <person name="Bellgard S.E."/>
            <person name="Bellgard M.I."/>
        </authorList>
    </citation>
    <scope>NUCLEOTIDE SEQUENCE</scope>
    <source>
        <tissue evidence="2">Shoot tissue taken approximately 20 cm above the soil surface</tissue>
    </source>
</reference>
<organism evidence="2">
    <name type="scientific">Arundo donax</name>
    <name type="common">Giant reed</name>
    <name type="synonym">Donax arundinaceus</name>
    <dbReference type="NCBI Taxonomy" id="35708"/>
    <lineage>
        <taxon>Eukaryota</taxon>
        <taxon>Viridiplantae</taxon>
        <taxon>Streptophyta</taxon>
        <taxon>Embryophyta</taxon>
        <taxon>Tracheophyta</taxon>
        <taxon>Spermatophyta</taxon>
        <taxon>Magnoliopsida</taxon>
        <taxon>Liliopsida</taxon>
        <taxon>Poales</taxon>
        <taxon>Poaceae</taxon>
        <taxon>PACMAD clade</taxon>
        <taxon>Arundinoideae</taxon>
        <taxon>Arundineae</taxon>
        <taxon>Arundo</taxon>
    </lineage>
</organism>
<proteinExistence type="predicted"/>
<evidence type="ECO:0000313" key="2">
    <source>
        <dbReference type="EMBL" id="JAD88278.1"/>
    </source>
</evidence>
<reference evidence="2" key="1">
    <citation type="submission" date="2014-09" db="EMBL/GenBank/DDBJ databases">
        <authorList>
            <person name="Magalhaes I.L.F."/>
            <person name="Oliveira U."/>
            <person name="Santos F.R."/>
            <person name="Vidigal T.H.D.A."/>
            <person name="Brescovit A.D."/>
            <person name="Santos A.J."/>
        </authorList>
    </citation>
    <scope>NUCLEOTIDE SEQUENCE</scope>
    <source>
        <tissue evidence="2">Shoot tissue taken approximately 20 cm above the soil surface</tissue>
    </source>
</reference>
<dbReference type="AlphaFoldDB" id="A0A0A9DNK7"/>